<gene>
    <name evidence="9" type="ORF">COU85_02545</name>
</gene>
<feature type="transmembrane region" description="Helical" evidence="8">
    <location>
        <begin position="165"/>
        <end position="186"/>
    </location>
</feature>
<name>A0A2M8KIA6_9BACT</name>
<dbReference type="GO" id="GO:0009103">
    <property type="term" value="P:lipopolysaccharide biosynthetic process"/>
    <property type="evidence" value="ECO:0007669"/>
    <property type="project" value="TreeGrafter"/>
</dbReference>
<evidence type="ECO:0000256" key="2">
    <source>
        <dbReference type="ARBA" id="ARBA00022475"/>
    </source>
</evidence>
<dbReference type="GO" id="GO:0005886">
    <property type="term" value="C:plasma membrane"/>
    <property type="evidence" value="ECO:0007669"/>
    <property type="project" value="UniProtKB-SubCell"/>
</dbReference>
<evidence type="ECO:0008006" key="11">
    <source>
        <dbReference type="Google" id="ProtNLM"/>
    </source>
</evidence>
<dbReference type="GO" id="GO:0046872">
    <property type="term" value="F:metal ion binding"/>
    <property type="evidence" value="ECO:0007669"/>
    <property type="project" value="UniProtKB-KW"/>
</dbReference>
<evidence type="ECO:0000256" key="5">
    <source>
        <dbReference type="ARBA" id="ARBA00022989"/>
    </source>
</evidence>
<dbReference type="CDD" id="cd06853">
    <property type="entry name" value="GT_WecA_like"/>
    <property type="match status" value="1"/>
</dbReference>
<dbReference type="GO" id="GO:0016780">
    <property type="term" value="F:phosphotransferase activity, for other substituted phosphate groups"/>
    <property type="evidence" value="ECO:0007669"/>
    <property type="project" value="InterPro"/>
</dbReference>
<dbReference type="Proteomes" id="UP000231086">
    <property type="component" value="Unassembled WGS sequence"/>
</dbReference>
<keyword evidence="4 8" id="KW-0812">Transmembrane</keyword>
<dbReference type="Pfam" id="PF00953">
    <property type="entry name" value="Glycos_transf_4"/>
    <property type="match status" value="1"/>
</dbReference>
<feature type="transmembrane region" description="Helical" evidence="8">
    <location>
        <begin position="39"/>
        <end position="57"/>
    </location>
</feature>
<evidence type="ECO:0000313" key="9">
    <source>
        <dbReference type="EMBL" id="PJE59650.1"/>
    </source>
</evidence>
<comment type="subcellular location">
    <subcellularLocation>
        <location evidence="1">Cell membrane</location>
        <topology evidence="1">Multi-pass membrane protein</topology>
    </subcellularLocation>
</comment>
<comment type="cofactor">
    <cofactor evidence="7">
        <name>Mg(2+)</name>
        <dbReference type="ChEBI" id="CHEBI:18420"/>
    </cofactor>
</comment>
<keyword evidence="2" id="KW-1003">Cell membrane</keyword>
<keyword evidence="7" id="KW-0479">Metal-binding</keyword>
<evidence type="ECO:0000256" key="4">
    <source>
        <dbReference type="ARBA" id="ARBA00022692"/>
    </source>
</evidence>
<keyword evidence="5 8" id="KW-1133">Transmembrane helix</keyword>
<evidence type="ECO:0000313" key="10">
    <source>
        <dbReference type="Proteomes" id="UP000231086"/>
    </source>
</evidence>
<feature type="transmembrane region" description="Helical" evidence="8">
    <location>
        <begin position="317"/>
        <end position="334"/>
    </location>
</feature>
<feature type="transmembrane region" description="Helical" evidence="8">
    <location>
        <begin position="69"/>
        <end position="89"/>
    </location>
</feature>
<feature type="transmembrane region" description="Helical" evidence="8">
    <location>
        <begin position="95"/>
        <end position="116"/>
    </location>
</feature>
<evidence type="ECO:0000256" key="1">
    <source>
        <dbReference type="ARBA" id="ARBA00004651"/>
    </source>
</evidence>
<dbReference type="GO" id="GO:0044038">
    <property type="term" value="P:cell wall macromolecule biosynthetic process"/>
    <property type="evidence" value="ECO:0007669"/>
    <property type="project" value="TreeGrafter"/>
</dbReference>
<reference evidence="10" key="1">
    <citation type="submission" date="2017-09" db="EMBL/GenBank/DDBJ databases">
        <title>Depth-based differentiation of microbial function through sediment-hosted aquifers and enrichment of novel symbionts in the deep terrestrial subsurface.</title>
        <authorList>
            <person name="Probst A.J."/>
            <person name="Ladd B."/>
            <person name="Jarett J.K."/>
            <person name="Geller-Mcgrath D.E."/>
            <person name="Sieber C.M.K."/>
            <person name="Emerson J.B."/>
            <person name="Anantharaman K."/>
            <person name="Thomas B.C."/>
            <person name="Malmstrom R."/>
            <person name="Stieglmeier M."/>
            <person name="Klingl A."/>
            <person name="Woyke T."/>
            <person name="Ryan C.M."/>
            <person name="Banfield J.F."/>
        </authorList>
    </citation>
    <scope>NUCLEOTIDE SEQUENCE [LARGE SCALE GENOMIC DNA]</scope>
</reference>
<evidence type="ECO:0000256" key="3">
    <source>
        <dbReference type="ARBA" id="ARBA00022679"/>
    </source>
</evidence>
<feature type="binding site" evidence="7">
    <location>
        <position position="157"/>
    </location>
    <ligand>
        <name>Mg(2+)</name>
        <dbReference type="ChEBI" id="CHEBI:18420"/>
    </ligand>
</feature>
<feature type="transmembrane region" description="Helical" evidence="8">
    <location>
        <begin position="137"/>
        <end position="159"/>
    </location>
</feature>
<feature type="transmembrane region" description="Helical" evidence="8">
    <location>
        <begin position="245"/>
        <end position="262"/>
    </location>
</feature>
<keyword evidence="3" id="KW-0808">Transferase</keyword>
<evidence type="ECO:0000256" key="8">
    <source>
        <dbReference type="SAM" id="Phobius"/>
    </source>
</evidence>
<sequence length="337" mass="36942">MLYFLPFLFAFTAALCLAPLLRAAIRFSKNKSLAFLHLWYRLGGVAIILSFGLAFLFNRNLVWDAPKIGLLAAGGAVLIFGLLDDYFNFKAWPQLLFHLALAVGLLFSGFRLDFLTNPLGAAFDLNQIQLAVFGHNFNLWGSLVIIGWVILIINAFNWLDGVDGLAGGVGVIGFLALFILSASSLVNQPPLGILSLMMAGALGGFLIINFPWRGPASLMLGTSGSIFVGLMLAALSILSGAKIMTTFLVLSLPIFDALWVVWSRFREGKSIFQKDQRHLHYRLQKAGWPARRILLAYYLLTAALALLAVFAQTTGKFFGLLAVLVLSAIILFSFNHR</sequence>
<protein>
    <recommendedName>
        <fullName evidence="11">Undecaprenyl-phosphate alpha-N-acetylglucosaminyl 1-phosphate transferase</fullName>
    </recommendedName>
</protein>
<feature type="transmembrane region" description="Helical" evidence="8">
    <location>
        <begin position="293"/>
        <end position="310"/>
    </location>
</feature>
<feature type="transmembrane region" description="Helical" evidence="8">
    <location>
        <begin position="218"/>
        <end position="238"/>
    </location>
</feature>
<feature type="transmembrane region" description="Helical" evidence="8">
    <location>
        <begin position="193"/>
        <end position="212"/>
    </location>
</feature>
<dbReference type="GO" id="GO:0071555">
    <property type="term" value="P:cell wall organization"/>
    <property type="evidence" value="ECO:0007669"/>
    <property type="project" value="TreeGrafter"/>
</dbReference>
<evidence type="ECO:0000256" key="6">
    <source>
        <dbReference type="ARBA" id="ARBA00023136"/>
    </source>
</evidence>
<dbReference type="AlphaFoldDB" id="A0A2M8KIA6"/>
<dbReference type="PANTHER" id="PTHR22926">
    <property type="entry name" value="PHOSPHO-N-ACETYLMURAMOYL-PENTAPEPTIDE-TRANSFERASE"/>
    <property type="match status" value="1"/>
</dbReference>
<comment type="caution">
    <text evidence="9">The sequence shown here is derived from an EMBL/GenBank/DDBJ whole genome shotgun (WGS) entry which is preliminary data.</text>
</comment>
<dbReference type="InterPro" id="IPR000715">
    <property type="entry name" value="Glycosyl_transferase_4"/>
</dbReference>
<dbReference type="PANTHER" id="PTHR22926:SF3">
    <property type="entry name" value="UNDECAPRENYL-PHOSPHATE ALPHA-N-ACETYLGLUCOSAMINYL 1-PHOSPHATE TRANSFERASE"/>
    <property type="match status" value="1"/>
</dbReference>
<keyword evidence="7" id="KW-0460">Magnesium</keyword>
<keyword evidence="6 8" id="KW-0472">Membrane</keyword>
<evidence type="ECO:0000256" key="7">
    <source>
        <dbReference type="PIRSR" id="PIRSR600715-1"/>
    </source>
</evidence>
<organism evidence="9 10">
    <name type="scientific">Candidatus Portnoybacteria bacterium CG10_big_fil_rev_8_21_14_0_10_44_7</name>
    <dbReference type="NCBI Taxonomy" id="1974816"/>
    <lineage>
        <taxon>Bacteria</taxon>
        <taxon>Candidatus Portnoyibacteriota</taxon>
    </lineage>
</organism>
<dbReference type="EMBL" id="PFEA01000048">
    <property type="protein sequence ID" value="PJE59650.1"/>
    <property type="molecule type" value="Genomic_DNA"/>
</dbReference>
<proteinExistence type="predicted"/>
<accession>A0A2M8KIA6</accession>